<keyword evidence="2 5" id="KW-0812">Transmembrane</keyword>
<reference evidence="10" key="2">
    <citation type="submission" date="2010-04" db="EMBL/GenBank/DDBJ databases">
        <authorList>
            <person name="Buell R."/>
            <person name="Hamilton J."/>
            <person name="Hostetler J."/>
        </authorList>
    </citation>
    <scope>NUCLEOTIDE SEQUENCE [LARGE SCALE GENOMIC DNA]</scope>
    <source>
        <strain evidence="10">DAOM:BR144</strain>
    </source>
</reference>
<dbReference type="STRING" id="431595.K3X863"/>
<dbReference type="GO" id="GO:0005743">
    <property type="term" value="C:mitochondrial inner membrane"/>
    <property type="evidence" value="ECO:0007669"/>
    <property type="project" value="TreeGrafter"/>
</dbReference>
<keyword evidence="3 7" id="KW-1133">Transmembrane helix</keyword>
<proteinExistence type="inferred from homology"/>
<organism evidence="9 10">
    <name type="scientific">Globisporangium ultimum (strain ATCC 200006 / CBS 805.95 / DAOM BR144)</name>
    <name type="common">Pythium ultimum</name>
    <dbReference type="NCBI Taxonomy" id="431595"/>
    <lineage>
        <taxon>Eukaryota</taxon>
        <taxon>Sar</taxon>
        <taxon>Stramenopiles</taxon>
        <taxon>Oomycota</taxon>
        <taxon>Peronosporomycetes</taxon>
        <taxon>Pythiales</taxon>
        <taxon>Pythiaceae</taxon>
        <taxon>Globisporangium</taxon>
    </lineage>
</organism>
<dbReference type="CDD" id="cd20069">
    <property type="entry name" value="5TM_Oxa1-like"/>
    <property type="match status" value="1"/>
</dbReference>
<feature type="region of interest" description="Disordered" evidence="6">
    <location>
        <begin position="251"/>
        <end position="288"/>
    </location>
</feature>
<evidence type="ECO:0000256" key="1">
    <source>
        <dbReference type="ARBA" id="ARBA00004141"/>
    </source>
</evidence>
<dbReference type="VEuPathDB" id="FungiDB:PYU1_G013383"/>
<evidence type="ECO:0000313" key="9">
    <source>
        <dbReference type="EnsemblProtists" id="PYU1_T013412"/>
    </source>
</evidence>
<feature type="domain" description="Membrane insertase YidC/Oxa/ALB C-terminal" evidence="8">
    <location>
        <begin position="34"/>
        <end position="233"/>
    </location>
</feature>
<evidence type="ECO:0000256" key="3">
    <source>
        <dbReference type="ARBA" id="ARBA00022989"/>
    </source>
</evidence>
<dbReference type="GO" id="GO:0032979">
    <property type="term" value="P:protein insertion into mitochondrial inner membrane from matrix"/>
    <property type="evidence" value="ECO:0007669"/>
    <property type="project" value="TreeGrafter"/>
</dbReference>
<dbReference type="EMBL" id="GL376609">
    <property type="status" value="NOT_ANNOTATED_CDS"/>
    <property type="molecule type" value="Genomic_DNA"/>
</dbReference>
<evidence type="ECO:0000313" key="10">
    <source>
        <dbReference type="Proteomes" id="UP000019132"/>
    </source>
</evidence>
<dbReference type="GO" id="GO:0032977">
    <property type="term" value="F:membrane insertase activity"/>
    <property type="evidence" value="ECO:0007669"/>
    <property type="project" value="InterPro"/>
</dbReference>
<dbReference type="Proteomes" id="UP000019132">
    <property type="component" value="Unassembled WGS sequence"/>
</dbReference>
<dbReference type="InterPro" id="IPR028055">
    <property type="entry name" value="YidC/Oxa/ALB_C"/>
</dbReference>
<accession>K3X863</accession>
<feature type="transmembrane region" description="Helical" evidence="7">
    <location>
        <begin position="116"/>
        <end position="134"/>
    </location>
</feature>
<dbReference type="eggNOG" id="KOG1239">
    <property type="taxonomic scope" value="Eukaryota"/>
</dbReference>
<keyword evidence="10" id="KW-1185">Reference proteome</keyword>
<comment type="similarity">
    <text evidence="5">Belongs to the OXA1/ALB3/YidC family.</text>
</comment>
<evidence type="ECO:0000259" key="8">
    <source>
        <dbReference type="Pfam" id="PF02096"/>
    </source>
</evidence>
<dbReference type="PANTHER" id="PTHR12428:SF65">
    <property type="entry name" value="CYTOCHROME C OXIDASE ASSEMBLY PROTEIN COX18, MITOCHONDRIAL"/>
    <property type="match status" value="1"/>
</dbReference>
<evidence type="ECO:0000256" key="4">
    <source>
        <dbReference type="ARBA" id="ARBA00023136"/>
    </source>
</evidence>
<keyword evidence="4 7" id="KW-0472">Membrane</keyword>
<feature type="transmembrane region" description="Helical" evidence="7">
    <location>
        <begin position="33"/>
        <end position="54"/>
    </location>
</feature>
<sequence>MAAVATGSNDTWALIQGVQSVIETIHTTTGLPWWATLAMTGVTFRAAVFPLYVYQIKATQRLMQAKPDFSKLYSAYKYARTFLPSHDRKGHIDAILLGRKGVKLVMQKYETRPIQTILGSLVHVPLFILMAYSARDMIRSGNFQGLESGGFLYWTNLKESDETFLLPLLACGSTYWNIELALKNKSQIWTQLGQGIQFVPLLAFPLMSLLPQGVFFYWLGSSWSSMAQTLAMNNNAFRRRLGLQPRIAAPERQLPAAAADASQDEVGMEAEQSASNPSDAQVKNASSS</sequence>
<protein>
    <recommendedName>
        <fullName evidence="8">Membrane insertase YidC/Oxa/ALB C-terminal domain-containing protein</fullName>
    </recommendedName>
</protein>
<dbReference type="AlphaFoldDB" id="K3X863"/>
<dbReference type="EnsemblProtists" id="PYU1_T013412">
    <property type="protein sequence ID" value="PYU1_T013412"/>
    <property type="gene ID" value="PYU1_G013383"/>
</dbReference>
<reference evidence="9" key="3">
    <citation type="submission" date="2015-02" db="UniProtKB">
        <authorList>
            <consortium name="EnsemblProtists"/>
        </authorList>
    </citation>
    <scope>IDENTIFICATION</scope>
    <source>
        <strain evidence="9">DAOM BR144</strain>
    </source>
</reference>
<dbReference type="HOGENOM" id="CLU_029282_0_1_1"/>
<dbReference type="PANTHER" id="PTHR12428">
    <property type="entry name" value="OXA1"/>
    <property type="match status" value="1"/>
</dbReference>
<feature type="compositionally biased region" description="Polar residues" evidence="6">
    <location>
        <begin position="272"/>
        <end position="288"/>
    </location>
</feature>
<dbReference type="InParanoid" id="K3X863"/>
<evidence type="ECO:0000256" key="6">
    <source>
        <dbReference type="SAM" id="MobiDB-lite"/>
    </source>
</evidence>
<reference evidence="10" key="1">
    <citation type="journal article" date="2010" name="Genome Biol.">
        <title>Genome sequence of the necrotrophic plant pathogen Pythium ultimum reveals original pathogenicity mechanisms and effector repertoire.</title>
        <authorList>
            <person name="Levesque C.A."/>
            <person name="Brouwer H."/>
            <person name="Cano L."/>
            <person name="Hamilton J.P."/>
            <person name="Holt C."/>
            <person name="Huitema E."/>
            <person name="Raffaele S."/>
            <person name="Robideau G.P."/>
            <person name="Thines M."/>
            <person name="Win J."/>
            <person name="Zerillo M.M."/>
            <person name="Beakes G.W."/>
            <person name="Boore J.L."/>
            <person name="Busam D."/>
            <person name="Dumas B."/>
            <person name="Ferriera S."/>
            <person name="Fuerstenberg S.I."/>
            <person name="Gachon C.M."/>
            <person name="Gaulin E."/>
            <person name="Govers F."/>
            <person name="Grenville-Briggs L."/>
            <person name="Horner N."/>
            <person name="Hostetler J."/>
            <person name="Jiang R.H."/>
            <person name="Johnson J."/>
            <person name="Krajaejun T."/>
            <person name="Lin H."/>
            <person name="Meijer H.J."/>
            <person name="Moore B."/>
            <person name="Morris P."/>
            <person name="Phuntmart V."/>
            <person name="Puiu D."/>
            <person name="Shetty J."/>
            <person name="Stajich J.E."/>
            <person name="Tripathy S."/>
            <person name="Wawra S."/>
            <person name="van West P."/>
            <person name="Whitty B.R."/>
            <person name="Coutinho P.M."/>
            <person name="Henrissat B."/>
            <person name="Martin F."/>
            <person name="Thomas P.D."/>
            <person name="Tyler B.M."/>
            <person name="De Vries R.P."/>
            <person name="Kamoun S."/>
            <person name="Yandell M."/>
            <person name="Tisserat N."/>
            <person name="Buell C.R."/>
        </authorList>
    </citation>
    <scope>NUCLEOTIDE SEQUENCE</scope>
    <source>
        <strain evidence="10">DAOM:BR144</strain>
    </source>
</reference>
<feature type="compositionally biased region" description="Low complexity" evidence="6">
    <location>
        <begin position="251"/>
        <end position="261"/>
    </location>
</feature>
<evidence type="ECO:0000256" key="7">
    <source>
        <dbReference type="SAM" id="Phobius"/>
    </source>
</evidence>
<feature type="transmembrane region" description="Helical" evidence="7">
    <location>
        <begin position="198"/>
        <end position="219"/>
    </location>
</feature>
<comment type="subcellular location">
    <subcellularLocation>
        <location evidence="1 5">Membrane</location>
        <topology evidence="1 5">Multi-pass membrane protein</topology>
    </subcellularLocation>
</comment>
<evidence type="ECO:0000256" key="5">
    <source>
        <dbReference type="RuleBase" id="RU003945"/>
    </source>
</evidence>
<dbReference type="InterPro" id="IPR001708">
    <property type="entry name" value="YidC/ALB3/OXA1/COX18"/>
</dbReference>
<dbReference type="Pfam" id="PF02096">
    <property type="entry name" value="60KD_IMP"/>
    <property type="match status" value="1"/>
</dbReference>
<dbReference type="OMA" id="PWWVSII"/>
<evidence type="ECO:0000256" key="2">
    <source>
        <dbReference type="ARBA" id="ARBA00022692"/>
    </source>
</evidence>
<name>K3X863_GLOUD</name>